<evidence type="ECO:0000256" key="1">
    <source>
        <dbReference type="SAM" id="MobiDB-lite"/>
    </source>
</evidence>
<feature type="compositionally biased region" description="Basic and acidic residues" evidence="1">
    <location>
        <begin position="1051"/>
        <end position="1060"/>
    </location>
</feature>
<feature type="compositionally biased region" description="Polar residues" evidence="1">
    <location>
        <begin position="1483"/>
        <end position="1495"/>
    </location>
</feature>
<feature type="compositionally biased region" description="Polar residues" evidence="1">
    <location>
        <begin position="81"/>
        <end position="98"/>
    </location>
</feature>
<feature type="compositionally biased region" description="Polar residues" evidence="1">
    <location>
        <begin position="1430"/>
        <end position="1441"/>
    </location>
</feature>
<dbReference type="NCBIfam" id="NF047352">
    <property type="entry name" value="P_loop_sacsin"/>
    <property type="match status" value="1"/>
</dbReference>
<feature type="region of interest" description="Disordered" evidence="1">
    <location>
        <begin position="1267"/>
        <end position="1328"/>
    </location>
</feature>
<evidence type="ECO:0000313" key="4">
    <source>
        <dbReference type="Proteomes" id="UP000053342"/>
    </source>
</evidence>
<feature type="region of interest" description="Disordered" evidence="1">
    <location>
        <begin position="1219"/>
        <end position="1238"/>
    </location>
</feature>
<name>A0A0D2ADV5_9EURO</name>
<dbReference type="HOGENOM" id="CLU_000570_2_1_1"/>
<dbReference type="Gene3D" id="3.30.565.10">
    <property type="entry name" value="Histidine kinase-like ATPase, C-terminal domain"/>
    <property type="match status" value="1"/>
</dbReference>
<feature type="domain" description="Sacsin/Nov" evidence="2">
    <location>
        <begin position="57"/>
        <end position="174"/>
    </location>
</feature>
<feature type="compositionally biased region" description="Pro residues" evidence="1">
    <location>
        <begin position="1371"/>
        <end position="1388"/>
    </location>
</feature>
<feature type="region of interest" description="Disordered" evidence="1">
    <location>
        <begin position="75"/>
        <end position="106"/>
    </location>
</feature>
<protein>
    <recommendedName>
        <fullName evidence="2">Sacsin/Nov domain-containing protein</fullName>
    </recommendedName>
</protein>
<dbReference type="GeneID" id="27361402"/>
<feature type="region of interest" description="Disordered" evidence="1">
    <location>
        <begin position="1051"/>
        <end position="1076"/>
    </location>
</feature>
<gene>
    <name evidence="3" type="ORF">PV06_09328</name>
</gene>
<feature type="region of interest" description="Disordered" evidence="1">
    <location>
        <begin position="1640"/>
        <end position="1659"/>
    </location>
</feature>
<feature type="region of interest" description="Disordered" evidence="1">
    <location>
        <begin position="1366"/>
        <end position="1441"/>
    </location>
</feature>
<evidence type="ECO:0000313" key="3">
    <source>
        <dbReference type="EMBL" id="KIW38356.1"/>
    </source>
</evidence>
<dbReference type="InterPro" id="IPR052957">
    <property type="entry name" value="Auxin_embryo_med"/>
</dbReference>
<dbReference type="Pfam" id="PF25794">
    <property type="entry name" value="SACS"/>
    <property type="match status" value="1"/>
</dbReference>
<feature type="compositionally biased region" description="Polar residues" evidence="1">
    <location>
        <begin position="1409"/>
        <end position="1423"/>
    </location>
</feature>
<dbReference type="InterPro" id="IPR036890">
    <property type="entry name" value="HATPase_C_sf"/>
</dbReference>
<dbReference type="PANTHER" id="PTHR32387">
    <property type="entry name" value="WU:FJ29H11"/>
    <property type="match status" value="1"/>
</dbReference>
<feature type="compositionally biased region" description="Acidic residues" evidence="1">
    <location>
        <begin position="1219"/>
        <end position="1228"/>
    </location>
</feature>
<feature type="compositionally biased region" description="Acidic residues" evidence="1">
    <location>
        <begin position="1454"/>
        <end position="1466"/>
    </location>
</feature>
<reference evidence="3 4" key="1">
    <citation type="submission" date="2015-01" db="EMBL/GenBank/DDBJ databases">
        <title>The Genome Sequence of Exophiala oligosperma CBS72588.</title>
        <authorList>
            <consortium name="The Broad Institute Genomics Platform"/>
            <person name="Cuomo C."/>
            <person name="de Hoog S."/>
            <person name="Gorbushina A."/>
            <person name="Stielow B."/>
            <person name="Teixiera M."/>
            <person name="Abouelleil A."/>
            <person name="Chapman S.B."/>
            <person name="Priest M."/>
            <person name="Young S.K."/>
            <person name="Wortman J."/>
            <person name="Nusbaum C."/>
            <person name="Birren B."/>
        </authorList>
    </citation>
    <scope>NUCLEOTIDE SEQUENCE [LARGE SCALE GENOMIC DNA]</scope>
    <source>
        <strain evidence="3 4">CBS 72588</strain>
    </source>
</reference>
<sequence length="1715" mass="192154">MPTRAAMPTRAEAKRHIKSFWTRRHVASDAIDTIDIENDINLRDLSNALQILSDDLYGDLTHFFWELLQNADDSEYPTTPRVDSNLTSRDLRSNSPNADDSKCPPTPRVDFHLTRRDLTYKTNEKGFTRGDVESLCAVGNSSKASQNDTIGEKGIGFKSIFKVADVVTIHSGVYSFKLDTRRLGNVGMVLPFWLEDETHNFPGTSITLQFKADLDMSKLRWHIASFDFTFLLFSRKIKVINLHVSDRQPFEKLGRLKQLGTKGERIETWIDGRLHAKMDHVIFRSTYKAKTPRRPSAQVQPGSDETTIVLAFPHKDHKPLVKRQKAYAYLPVNSFGFQFIIHADFVLTANRKNIDGDRRWNIFLQRCLPEALSSAFKQLATSAESQMRFGWPEYLGSLGSIHDSFMEEIADSTIEKLQSRRLIRTELQDSVFLVPRDCLTASDEFRDATGGLLLTEGTYAQRVRSNAYSDKSAKALSILGVNPFQISQFVELLDQYISANMESFTSKATEWHSRVANLLCNHFSNGDYQSNSPEFQAFRSLQIIPLDDGSWVSGASCETEKVFMDRGRRIVLPTGFHFCFVQASAACDHDRRQLYQLLGVKSCDETEICKMILDSHATMEDLPPLEVLISHAMYIFRARYQPRHGKSLRLRLLDSNFTTRYRERVHLPFGTQGRALRRLFADDFAGIIWLHPDYEDSVKQDERQSWFQFLCSIEGVDRLPPLHSGGRLSDAMRHILMRNGSKEFLWLLKTQYPSGYGDTFGDSHTREAQTLTEDISNIEVSTDQGVQKLCETILPSLSPVSLGLLPVLQLVGPKNTDWGFLRKFGVQTELSPDYFVKQLRALKESNDQGPVRAMATFVYKAIAAYPGLDSSKLASFHTESLIYVDPGGWVLPNECVWGASFPCTKVAVLSRLYRGCDILFQALLKVRDAGLDDLISELEGMESTEELDRTKLLRRNMLPALNSFLDKASLSIAQRQRLLPLHIFPVTQSESNDPTQAAQFLRAEDTFWIADLNFLKSKFEGLLPLLDVTGKLFKSSMHNVFKKLSMDSKRLSQSVRKEENQNQPDQGDTSEVADPALSDRLRRQSRYIIGIVRHENKLGRRAEQVTARLSNMRVFRVPDITVRRYVLDASIKRYGRDEQGEVLMLDADEELHIKIRRDSETMDIIVPLSERFAEHFDLEDANRELLVKVLTTEKVEQFIERLERAGIKTDPTSVVEVVAEDSQDEESDNGALAEDPSDDLGLAFQSLHIEDPSDDLGLAFESLDIGKEGADTSSRGSDEESLGSPQRRPPQTPSSQGRRVVRNDTAISSPFSTRKRLGGQAAFTSRARSDVVATDEAETATDENIVRLTSSVIDAKLSDSTREVFRNWVTPPTPSPPFPPPPPPPPSGAVPGTSPVPAFGGKATAFEFNFNSPIPQSLSNNPDTGGGSSLSGSNDTSAATSRHIANNLAEVQADLDDDDDDDDDDAPSPSSSNHSLPDVSFVRTPTNVFRQSNFKRSSGRPPRSSYGGGSGFVAPQESPSAAIPHEIGFAGEQLVYKFLEDKLSPFFTPENWTSRGRAKAFPNVPFSHDFREKDFADFTYADTHGRLRKYLSEHVPNFESPSDQQNDIVTYHLEVKSTLGGLHCPTFLSNNQISMAKKYSGRGIPSTPPQPSPAAATTTSQTDAYILVRVYGLGSDPPRPQLCLFPDPWNLICQDSLLIEGEAGIYVRPKVMTPS</sequence>
<dbReference type="EMBL" id="KN847341">
    <property type="protein sequence ID" value="KIW38356.1"/>
    <property type="molecule type" value="Genomic_DNA"/>
</dbReference>
<keyword evidence="4" id="KW-1185">Reference proteome</keyword>
<dbReference type="PANTHER" id="PTHR32387:SF0">
    <property type="entry name" value="PROTEIN NO VEIN"/>
    <property type="match status" value="1"/>
</dbReference>
<proteinExistence type="predicted"/>
<dbReference type="SUPFAM" id="SSF55874">
    <property type="entry name" value="ATPase domain of HSP90 chaperone/DNA topoisomerase II/histidine kinase"/>
    <property type="match status" value="1"/>
</dbReference>
<organism evidence="3 4">
    <name type="scientific">Exophiala oligosperma</name>
    <dbReference type="NCBI Taxonomy" id="215243"/>
    <lineage>
        <taxon>Eukaryota</taxon>
        <taxon>Fungi</taxon>
        <taxon>Dikarya</taxon>
        <taxon>Ascomycota</taxon>
        <taxon>Pezizomycotina</taxon>
        <taxon>Eurotiomycetes</taxon>
        <taxon>Chaetothyriomycetidae</taxon>
        <taxon>Chaetothyriales</taxon>
        <taxon>Herpotrichiellaceae</taxon>
        <taxon>Exophiala</taxon>
    </lineage>
</organism>
<dbReference type="STRING" id="215243.A0A0D2ADV5"/>
<dbReference type="Proteomes" id="UP000053342">
    <property type="component" value="Unassembled WGS sequence"/>
</dbReference>
<dbReference type="OrthoDB" id="1262810at2759"/>
<dbReference type="RefSeq" id="XP_016258572.1">
    <property type="nucleotide sequence ID" value="XM_016410765.1"/>
</dbReference>
<feature type="region of interest" description="Disordered" evidence="1">
    <location>
        <begin position="1454"/>
        <end position="1518"/>
    </location>
</feature>
<dbReference type="InterPro" id="IPR058210">
    <property type="entry name" value="SACS/Nov_dom"/>
</dbReference>
<accession>A0A0D2ADV5</accession>
<dbReference type="VEuPathDB" id="FungiDB:PV06_09328"/>
<evidence type="ECO:0000259" key="2">
    <source>
        <dbReference type="Pfam" id="PF25794"/>
    </source>
</evidence>